<dbReference type="EMBL" id="BAABLO010000011">
    <property type="protein sequence ID" value="GAA4726389.1"/>
    <property type="molecule type" value="Genomic_DNA"/>
</dbReference>
<reference evidence="3" key="1">
    <citation type="journal article" date="2019" name="Int. J. Syst. Evol. Microbiol.">
        <title>The Global Catalogue of Microorganisms (GCM) 10K type strain sequencing project: providing services to taxonomists for standard genome sequencing and annotation.</title>
        <authorList>
            <consortium name="The Broad Institute Genomics Platform"/>
            <consortium name="The Broad Institute Genome Sequencing Center for Infectious Disease"/>
            <person name="Wu L."/>
            <person name="Ma J."/>
        </authorList>
    </citation>
    <scope>NUCLEOTIDE SEQUENCE [LARGE SCALE GENOMIC DNA]</scope>
    <source>
        <strain evidence="3">JCM 18961</strain>
    </source>
</reference>
<accession>A0ABP8YDK2</accession>
<name>A0ABP8YDK2_9MICO</name>
<proteinExistence type="predicted"/>
<evidence type="ECO:0000313" key="3">
    <source>
        <dbReference type="Proteomes" id="UP001500556"/>
    </source>
</evidence>
<gene>
    <name evidence="2" type="ORF">GCM10025782_25920</name>
</gene>
<evidence type="ECO:0000313" key="2">
    <source>
        <dbReference type="EMBL" id="GAA4726389.1"/>
    </source>
</evidence>
<protein>
    <submittedName>
        <fullName evidence="2">Uncharacterized protein</fullName>
    </submittedName>
</protein>
<evidence type="ECO:0000256" key="1">
    <source>
        <dbReference type="SAM" id="Phobius"/>
    </source>
</evidence>
<keyword evidence="1" id="KW-0812">Transmembrane</keyword>
<comment type="caution">
    <text evidence="2">The sequence shown here is derived from an EMBL/GenBank/DDBJ whole genome shotgun (WGS) entry which is preliminary data.</text>
</comment>
<keyword evidence="1" id="KW-0472">Membrane</keyword>
<dbReference type="RefSeq" id="WP_345503872.1">
    <property type="nucleotide sequence ID" value="NZ_BAABLO010000011.1"/>
</dbReference>
<feature type="transmembrane region" description="Helical" evidence="1">
    <location>
        <begin position="217"/>
        <end position="237"/>
    </location>
</feature>
<feature type="transmembrane region" description="Helical" evidence="1">
    <location>
        <begin position="243"/>
        <end position="268"/>
    </location>
</feature>
<organism evidence="2 3">
    <name type="scientific">Pedococcus ginsenosidimutans</name>
    <dbReference type="NCBI Taxonomy" id="490570"/>
    <lineage>
        <taxon>Bacteria</taxon>
        <taxon>Bacillati</taxon>
        <taxon>Actinomycetota</taxon>
        <taxon>Actinomycetes</taxon>
        <taxon>Micrococcales</taxon>
        <taxon>Intrasporangiaceae</taxon>
        <taxon>Pedococcus</taxon>
    </lineage>
</organism>
<keyword evidence="1" id="KW-1133">Transmembrane helix</keyword>
<sequence length="293" mass="32301">MTADRLGGGPCPAAPAEEDTVPQYRATPWLIEYAHHPEVAAELEGLGLVPAGCLVLDNGHDLSLEWSAAYEQDVQRYFLENAERPEPILVTPDGTVTAEVGDWYGGASLRVRTLLADGALVETKLRWPVFPPWPKRLQRGRRLTDLETEMTRHCARGRSIVVADGSPAQVLARHRDHVSEVERERTTVAVPLNSMDDVENIANAAFAHAQQVETAGLLLVGVLHVVGGLLAVAALLLGWLVGPWWICLFAVPVVALAWWASVPVLVLARRWTRWRPPFPWVVQRRSRILTPGA</sequence>
<keyword evidence="3" id="KW-1185">Reference proteome</keyword>
<dbReference type="Proteomes" id="UP001500556">
    <property type="component" value="Unassembled WGS sequence"/>
</dbReference>